<accession>A0A7H8N6T4</accession>
<organism evidence="2 3">
    <name type="scientific">Streptomyces buecherae</name>
    <dbReference type="NCBI Taxonomy" id="2763006"/>
    <lineage>
        <taxon>Bacteria</taxon>
        <taxon>Bacillati</taxon>
        <taxon>Actinomycetota</taxon>
        <taxon>Actinomycetes</taxon>
        <taxon>Kitasatosporales</taxon>
        <taxon>Streptomycetaceae</taxon>
        <taxon>Streptomyces</taxon>
    </lineage>
</organism>
<dbReference type="AlphaFoldDB" id="A0A7H8N6T4"/>
<evidence type="ECO:0000313" key="2">
    <source>
        <dbReference type="EMBL" id="QKW50234.1"/>
    </source>
</evidence>
<dbReference type="RefSeq" id="WP_176161969.1">
    <property type="nucleotide sequence ID" value="NZ_CP054929.1"/>
</dbReference>
<dbReference type="EMBL" id="CP054929">
    <property type="protein sequence ID" value="QKW50234.1"/>
    <property type="molecule type" value="Genomic_DNA"/>
</dbReference>
<protein>
    <submittedName>
        <fullName evidence="2">Uncharacterized protein</fullName>
    </submittedName>
</protein>
<proteinExistence type="predicted"/>
<gene>
    <name evidence="2" type="ORF">HUT08_12555</name>
</gene>
<reference evidence="2 3" key="1">
    <citation type="submission" date="2020-06" db="EMBL/GenBank/DDBJ databases">
        <title>Genome mining for natural products.</title>
        <authorList>
            <person name="Zhang B."/>
            <person name="Shi J."/>
            <person name="Ge H."/>
        </authorList>
    </citation>
    <scope>NUCLEOTIDE SEQUENCE [LARGE SCALE GENOMIC DNA]</scope>
    <source>
        <strain evidence="2 3">NA00687</strain>
    </source>
</reference>
<evidence type="ECO:0000256" key="1">
    <source>
        <dbReference type="SAM" id="MobiDB-lite"/>
    </source>
</evidence>
<dbReference type="Proteomes" id="UP000509303">
    <property type="component" value="Chromosome"/>
</dbReference>
<keyword evidence="3" id="KW-1185">Reference proteome</keyword>
<sequence length="115" mass="11929">MLTGQHTVRTALGCVLRFFLADTGRDAGGGWRPVSDCAFQHAYELSLFDPAGLAAGDLRPNAHRVQLALDAPTGPGSFLWSDGADAAGVMTTNGKAPEDCGLGVEEWRRGTGGAA</sequence>
<evidence type="ECO:0000313" key="3">
    <source>
        <dbReference type="Proteomes" id="UP000509303"/>
    </source>
</evidence>
<feature type="region of interest" description="Disordered" evidence="1">
    <location>
        <begin position="90"/>
        <end position="115"/>
    </location>
</feature>
<name>A0A7H8N6T4_9ACTN</name>